<dbReference type="EMBL" id="AP022582">
    <property type="protein sequence ID" value="BBY00819.1"/>
    <property type="molecule type" value="Genomic_DNA"/>
</dbReference>
<dbReference type="InterPro" id="IPR041581">
    <property type="entry name" value="Glyoxalase_6"/>
</dbReference>
<dbReference type="Gene3D" id="3.10.180.10">
    <property type="entry name" value="2,3-Dihydroxybiphenyl 1,2-Dioxygenase, domain 1"/>
    <property type="match status" value="2"/>
</dbReference>
<protein>
    <submittedName>
        <fullName evidence="2">Hydroxylase</fullName>
    </submittedName>
</protein>
<dbReference type="PANTHER" id="PTHR33993:SF14">
    <property type="entry name" value="GB|AAF24581.1"/>
    <property type="match status" value="1"/>
</dbReference>
<dbReference type="PANTHER" id="PTHR33993">
    <property type="entry name" value="GLYOXALASE-RELATED"/>
    <property type="match status" value="1"/>
</dbReference>
<sequence length="268" mass="28279">MGVRTGYAEGTFSWVDLATSDPDAATVFYGTLFGWTPDERRMSDGRTYTVLRREQQEVAGLYALHTTDPAGGEPRWNSHVSVADVDAAAARARALGGTVLAGPLDAGDRGRLVVVRDPHGAVIHLCQPGRHFGATCVNETGCLTWNELATLDVDAAIAFYSRLFGWHIEFLAGMPVPYWVIRVGAPAVPVLSGDNGGLRGLTAADAGVPSRWLPYFVVADVAEAGAAAIAGGGAVLAGPTEQPKGRFSLLRDPQGASFLVFESSKLDP</sequence>
<accession>A0A7I7NWH7</accession>
<evidence type="ECO:0000313" key="2">
    <source>
        <dbReference type="EMBL" id="BBY00819.1"/>
    </source>
</evidence>
<dbReference type="SUPFAM" id="SSF54593">
    <property type="entry name" value="Glyoxalase/Bleomycin resistance protein/Dihydroxybiphenyl dioxygenase"/>
    <property type="match status" value="2"/>
</dbReference>
<dbReference type="Pfam" id="PF18029">
    <property type="entry name" value="Glyoxalase_6"/>
    <property type="match status" value="1"/>
</dbReference>
<dbReference type="InterPro" id="IPR052164">
    <property type="entry name" value="Anthracycline_SecMetBiosynth"/>
</dbReference>
<dbReference type="KEGG" id="mseo:MSEO_13180"/>
<gene>
    <name evidence="2" type="ORF">MSEO_13180</name>
</gene>
<dbReference type="Proteomes" id="UP000466632">
    <property type="component" value="Chromosome"/>
</dbReference>
<dbReference type="InterPro" id="IPR004360">
    <property type="entry name" value="Glyas_Fos-R_dOase_dom"/>
</dbReference>
<evidence type="ECO:0000259" key="1">
    <source>
        <dbReference type="PROSITE" id="PS51819"/>
    </source>
</evidence>
<dbReference type="InterPro" id="IPR029068">
    <property type="entry name" value="Glyas_Bleomycin-R_OHBP_Dase"/>
</dbReference>
<organism evidence="2 3">
    <name type="scientific">Mycobacterium seoulense</name>
    <dbReference type="NCBI Taxonomy" id="386911"/>
    <lineage>
        <taxon>Bacteria</taxon>
        <taxon>Bacillati</taxon>
        <taxon>Actinomycetota</taxon>
        <taxon>Actinomycetes</taxon>
        <taxon>Mycobacteriales</taxon>
        <taxon>Mycobacteriaceae</taxon>
        <taxon>Mycobacterium</taxon>
    </lineage>
</organism>
<reference evidence="2 3" key="1">
    <citation type="journal article" date="2019" name="Emerg. Microbes Infect.">
        <title>Comprehensive subspecies identification of 175 nontuberculous mycobacteria species based on 7547 genomic profiles.</title>
        <authorList>
            <person name="Matsumoto Y."/>
            <person name="Kinjo T."/>
            <person name="Motooka D."/>
            <person name="Nabeya D."/>
            <person name="Jung N."/>
            <person name="Uechi K."/>
            <person name="Horii T."/>
            <person name="Iida T."/>
            <person name="Fujita J."/>
            <person name="Nakamura S."/>
        </authorList>
    </citation>
    <scope>NUCLEOTIDE SEQUENCE [LARGE SCALE GENOMIC DNA]</scope>
    <source>
        <strain evidence="2 3">JCM 16018</strain>
    </source>
</reference>
<dbReference type="InterPro" id="IPR037523">
    <property type="entry name" value="VOC_core"/>
</dbReference>
<keyword evidence="3" id="KW-1185">Reference proteome</keyword>
<name>A0A7I7NWH7_9MYCO</name>
<dbReference type="RefSeq" id="WP_163677588.1">
    <property type="nucleotide sequence ID" value="NZ_AP022582.1"/>
</dbReference>
<dbReference type="Pfam" id="PF00903">
    <property type="entry name" value="Glyoxalase"/>
    <property type="match status" value="1"/>
</dbReference>
<feature type="domain" description="VOC" evidence="1">
    <location>
        <begin position="11"/>
        <end position="128"/>
    </location>
</feature>
<proteinExistence type="predicted"/>
<feature type="domain" description="VOC" evidence="1">
    <location>
        <begin position="142"/>
        <end position="263"/>
    </location>
</feature>
<dbReference type="AlphaFoldDB" id="A0A7I7NWH7"/>
<dbReference type="PROSITE" id="PS51819">
    <property type="entry name" value="VOC"/>
    <property type="match status" value="2"/>
</dbReference>
<evidence type="ECO:0000313" key="3">
    <source>
        <dbReference type="Proteomes" id="UP000466632"/>
    </source>
</evidence>